<dbReference type="EMBL" id="BAAAYK010000038">
    <property type="protein sequence ID" value="GAA3358493.1"/>
    <property type="molecule type" value="Genomic_DNA"/>
</dbReference>
<protein>
    <submittedName>
        <fullName evidence="1">Iron-sulfur cluster biosynthesis family protein</fullName>
    </submittedName>
</protein>
<organism evidence="1 3">
    <name type="scientific">Saccharopolyspora gregorii</name>
    <dbReference type="NCBI Taxonomy" id="33914"/>
    <lineage>
        <taxon>Bacteria</taxon>
        <taxon>Bacillati</taxon>
        <taxon>Actinomycetota</taxon>
        <taxon>Actinomycetes</taxon>
        <taxon>Pseudonocardiales</taxon>
        <taxon>Pseudonocardiaceae</taxon>
        <taxon>Saccharopolyspora</taxon>
    </lineage>
</organism>
<reference evidence="1" key="3">
    <citation type="submission" date="2023-12" db="EMBL/GenBank/DDBJ databases">
        <authorList>
            <person name="Sun Q."/>
            <person name="Inoue M."/>
        </authorList>
    </citation>
    <scope>NUCLEOTIDE SEQUENCE</scope>
    <source>
        <strain evidence="1">JCM 9687</strain>
    </source>
</reference>
<comment type="caution">
    <text evidence="1">The sequence shown here is derived from an EMBL/GenBank/DDBJ whole genome shotgun (WGS) entry which is preliminary data.</text>
</comment>
<keyword evidence="3" id="KW-1185">Reference proteome</keyword>
<dbReference type="EMBL" id="BAAAYK010000030">
    <property type="protein sequence ID" value="GAA3354196.1"/>
    <property type="molecule type" value="Genomic_DNA"/>
</dbReference>
<accession>A0ABP6RIF9</accession>
<dbReference type="Gene3D" id="2.60.300.12">
    <property type="entry name" value="HesB-like domain"/>
    <property type="match status" value="1"/>
</dbReference>
<name>A0ABP6RIF9_9PSEU</name>
<evidence type="ECO:0000313" key="3">
    <source>
        <dbReference type="Proteomes" id="UP001500483"/>
    </source>
</evidence>
<proteinExistence type="predicted"/>
<reference evidence="1" key="1">
    <citation type="journal article" date="2014" name="Int. J. Syst. Evol. Microbiol.">
        <title>Complete genome of a new Firmicutes species belonging to the dominant human colonic microbiota ('Ruminococcus bicirculans') reveals two chromosomes and a selective capacity to utilize plant glucans.</title>
        <authorList>
            <consortium name="NISC Comparative Sequencing Program"/>
            <person name="Wegmann U."/>
            <person name="Louis P."/>
            <person name="Goesmann A."/>
            <person name="Henrissat B."/>
            <person name="Duncan S.H."/>
            <person name="Flint H.J."/>
        </authorList>
    </citation>
    <scope>NUCLEOTIDE SEQUENCE</scope>
    <source>
        <strain evidence="1">JCM 9687</strain>
    </source>
</reference>
<dbReference type="SUPFAM" id="SSF89360">
    <property type="entry name" value="HesB-like domain"/>
    <property type="match status" value="1"/>
</dbReference>
<sequence>MHYGGRLHPIASERSAAMLTISESAAEVIKVVLAGGDSPEGSGLRIAPVADEAGQAELQASIASEPQGDDQVLEESGARVFLEPQAASLLGDKVLDAERDDNGELNLAVRD</sequence>
<reference evidence="3" key="2">
    <citation type="journal article" date="2019" name="Int. J. Syst. Evol. Microbiol.">
        <title>The Global Catalogue of Microorganisms (GCM) 10K type strain sequencing project: providing services to taxonomists for standard genome sequencing and annotation.</title>
        <authorList>
            <consortium name="The Broad Institute Genomics Platform"/>
            <consortium name="The Broad Institute Genome Sequencing Center for Infectious Disease"/>
            <person name="Wu L."/>
            <person name="Ma J."/>
        </authorList>
    </citation>
    <scope>NUCLEOTIDE SEQUENCE [LARGE SCALE GENOMIC DNA]</scope>
    <source>
        <strain evidence="3">JCM 9687</strain>
    </source>
</reference>
<evidence type="ECO:0000313" key="2">
    <source>
        <dbReference type="EMBL" id="GAA3358493.1"/>
    </source>
</evidence>
<evidence type="ECO:0000313" key="1">
    <source>
        <dbReference type="EMBL" id="GAA3354196.1"/>
    </source>
</evidence>
<dbReference type="InterPro" id="IPR035903">
    <property type="entry name" value="HesB-like_dom_sf"/>
</dbReference>
<dbReference type="Proteomes" id="UP001500483">
    <property type="component" value="Unassembled WGS sequence"/>
</dbReference>
<gene>
    <name evidence="1" type="ORF">GCM10020366_10100</name>
    <name evidence="2" type="ORF">GCM10020366_30780</name>
</gene>